<evidence type="ECO:0000313" key="2">
    <source>
        <dbReference type="EMBL" id="PJF47685.1"/>
    </source>
</evidence>
<sequence length="207" mass="23092">MLGDTVLNRDLDEFASAPEFRGNTLVRPSRTRQFVYTAALFVAVLLAITGLANLIAVLSRADPSANSTAMLGAGLLMLLAALGLIWRLASPFVFATAVTDDSLHWRTIFGWHEAPWDEIEFVLVEPHSRFGGRAVHIKAGNRRMHYGWFDSTDWYTFGPLESLPADEAKSLTHTIVSRARLVRRAPGVWVNDRLDQPVEVSTGQFKW</sequence>
<comment type="caution">
    <text evidence="2">The sequence shown here is derived from an EMBL/GenBank/DDBJ whole genome shotgun (WGS) entry which is preliminary data.</text>
</comment>
<feature type="transmembrane region" description="Helical" evidence="1">
    <location>
        <begin position="34"/>
        <end position="58"/>
    </location>
</feature>
<protein>
    <recommendedName>
        <fullName evidence="4">PH domain-containing protein</fullName>
    </recommendedName>
</protein>
<organism evidence="2 3">
    <name type="scientific">Candidatus Thermofonsia Clade 3 bacterium</name>
    <dbReference type="NCBI Taxonomy" id="2364212"/>
    <lineage>
        <taxon>Bacteria</taxon>
        <taxon>Bacillati</taxon>
        <taxon>Chloroflexota</taxon>
        <taxon>Candidatus Thermofontia</taxon>
        <taxon>Candidatus Thermofonsia Clade 3</taxon>
    </lineage>
</organism>
<name>A0A2M8QCZ1_9CHLR</name>
<dbReference type="EMBL" id="PGTN01000038">
    <property type="protein sequence ID" value="PJF47685.1"/>
    <property type="molecule type" value="Genomic_DNA"/>
</dbReference>
<proteinExistence type="predicted"/>
<keyword evidence="1" id="KW-0812">Transmembrane</keyword>
<feature type="transmembrane region" description="Helical" evidence="1">
    <location>
        <begin position="70"/>
        <end position="89"/>
    </location>
</feature>
<evidence type="ECO:0000256" key="1">
    <source>
        <dbReference type="SAM" id="Phobius"/>
    </source>
</evidence>
<evidence type="ECO:0000313" key="3">
    <source>
        <dbReference type="Proteomes" id="UP000230790"/>
    </source>
</evidence>
<reference evidence="2 3" key="1">
    <citation type="submission" date="2017-11" db="EMBL/GenBank/DDBJ databases">
        <title>Evolution of Phototrophy in the Chloroflexi Phylum Driven by Horizontal Gene Transfer.</title>
        <authorList>
            <person name="Ward L.M."/>
            <person name="Hemp J."/>
            <person name="Shih P.M."/>
            <person name="Mcglynn S.E."/>
            <person name="Fischer W."/>
        </authorList>
    </citation>
    <scope>NUCLEOTIDE SEQUENCE [LARGE SCALE GENOMIC DNA]</scope>
    <source>
        <strain evidence="2">JP3_7</strain>
    </source>
</reference>
<accession>A0A2M8QCZ1</accession>
<evidence type="ECO:0008006" key="4">
    <source>
        <dbReference type="Google" id="ProtNLM"/>
    </source>
</evidence>
<dbReference type="AlphaFoldDB" id="A0A2M8QCZ1"/>
<keyword evidence="1" id="KW-1133">Transmembrane helix</keyword>
<gene>
    <name evidence="2" type="ORF">CUN48_07375</name>
</gene>
<keyword evidence="1" id="KW-0472">Membrane</keyword>
<dbReference type="Proteomes" id="UP000230790">
    <property type="component" value="Unassembled WGS sequence"/>
</dbReference>